<feature type="domain" description="TonB-dependent receptor plug" evidence="14">
    <location>
        <begin position="65"/>
        <end position="174"/>
    </location>
</feature>
<dbReference type="InterPro" id="IPR012910">
    <property type="entry name" value="Plug_dom"/>
</dbReference>
<evidence type="ECO:0000256" key="2">
    <source>
        <dbReference type="ARBA" id="ARBA00009810"/>
    </source>
</evidence>
<comment type="caution">
    <text evidence="15">The sequence shown here is derived from an EMBL/GenBank/DDBJ whole genome shotgun (WGS) entry which is preliminary data.</text>
</comment>
<sequence>MGYSIFSKRNQLNFCIILAMYIPLSAMADDTQNLPSISLKAESKKIKTSYTIEKSKSATKLNLSLKDTPQSVTVITQQQIQDENLRDTYDVLNQASGVQIQRYGAKGAIGNGGEYAMYYARGQQIVNYQIDGVMTAPPVDSKSGSALSNLDTSIFENVTIVKGATGLVNGAGYPSASINLNRKHADSLEPKGFAKVSYGSWNNVRSEFDVQSALNKEGNIRGRAVAAYEEGDSWKSWGNYKKANLYGVMDGDISDQTHFSIGGLVSRNRSDGLSVHGLDMYGYDYSSNPYSPSFNAAPRWAYNQIDTFNIFSELEHHFSENWKINLHYDYLKQKIDAIYGVIGTSPKYKADYANFVSNHTQSNPEESSIDLALIGSYQLFGRQHELMFGASYQNIENDANTYKAVGAVTSVKPSLWDGYIAAPQFIKNGVQNLNYKQTGYYVATRLNPLDHLHIIVGTRLSDYIAESYTTSAGYNKTSTYHKIMPYAGLTYDLTDDLTAYASYTEIFLPQSQRDYAYKLLAPQEGKSYEAGLKAAFYDNRLNISGAYFQSKMDHVALQSGKYVASDAPVLEGLITAGSNYYTSSNGIKTQGFEIELGGEVLPNLNVQAGYSHASSKKSGQRVNTQLPVDQFKLSSTYQFSGMLDKFTVGSSIRWQSKFYSVGINDLQSELYTQKAYTVLDLMAKYQMTPDLSFTLNVGNLTNTKYRLNYWANTYGDPTSYTGSLTYKF</sequence>
<dbReference type="PROSITE" id="PS52016">
    <property type="entry name" value="TONB_DEPENDENT_REC_3"/>
    <property type="match status" value="1"/>
</dbReference>
<dbReference type="EMBL" id="VTDN01000003">
    <property type="protein sequence ID" value="MEB5476410.1"/>
    <property type="molecule type" value="Genomic_DNA"/>
</dbReference>
<protein>
    <submittedName>
        <fullName evidence="15">TonB-dependent siderophore receptor</fullName>
    </submittedName>
</protein>
<dbReference type="Pfam" id="PF00593">
    <property type="entry name" value="TonB_dep_Rec_b-barrel"/>
    <property type="match status" value="1"/>
</dbReference>
<keyword evidence="4 10" id="KW-1134">Transmembrane beta strand</keyword>
<keyword evidence="7 10" id="KW-0472">Membrane</keyword>
<dbReference type="InterPro" id="IPR010105">
    <property type="entry name" value="TonB_sidphr_rcpt"/>
</dbReference>
<keyword evidence="5 10" id="KW-0812">Transmembrane</keyword>
<dbReference type="InterPro" id="IPR000531">
    <property type="entry name" value="Beta-barrel_TonB"/>
</dbReference>
<keyword evidence="16" id="KW-1185">Reference proteome</keyword>
<evidence type="ECO:0000256" key="5">
    <source>
        <dbReference type="ARBA" id="ARBA00022692"/>
    </source>
</evidence>
<comment type="subcellular location">
    <subcellularLocation>
        <location evidence="1 10">Cell outer membrane</location>
        <topology evidence="1 10">Multi-pass membrane protein</topology>
    </subcellularLocation>
</comment>
<accession>A0ABU6DRR0</accession>
<evidence type="ECO:0000256" key="6">
    <source>
        <dbReference type="ARBA" id="ARBA00023077"/>
    </source>
</evidence>
<feature type="signal peptide" evidence="12">
    <location>
        <begin position="1"/>
        <end position="28"/>
    </location>
</feature>
<name>A0ABU6DRR0_9GAMM</name>
<keyword evidence="12" id="KW-0732">Signal</keyword>
<dbReference type="Gene3D" id="2.40.170.20">
    <property type="entry name" value="TonB-dependent receptor, beta-barrel domain"/>
    <property type="match status" value="1"/>
</dbReference>
<dbReference type="Pfam" id="PF07715">
    <property type="entry name" value="Plug"/>
    <property type="match status" value="1"/>
</dbReference>
<evidence type="ECO:0000256" key="1">
    <source>
        <dbReference type="ARBA" id="ARBA00004571"/>
    </source>
</evidence>
<reference evidence="15 16" key="1">
    <citation type="submission" date="2019-08" db="EMBL/GenBank/DDBJ databases">
        <title>Five species of Acinetobacter isolated from floral nectar and animal pollinators.</title>
        <authorList>
            <person name="Hendry T.A."/>
        </authorList>
    </citation>
    <scope>NUCLEOTIDE SEQUENCE [LARGE SCALE GENOMIC DNA]</scope>
    <source>
        <strain evidence="15 16">MD18.27</strain>
    </source>
</reference>
<evidence type="ECO:0000259" key="13">
    <source>
        <dbReference type="Pfam" id="PF00593"/>
    </source>
</evidence>
<dbReference type="InterPro" id="IPR036942">
    <property type="entry name" value="Beta-barrel_TonB_sf"/>
</dbReference>
<gene>
    <name evidence="15" type="ORF">I2F25_04970</name>
</gene>
<keyword evidence="3 10" id="KW-0813">Transport</keyword>
<evidence type="ECO:0000256" key="10">
    <source>
        <dbReference type="PROSITE-ProRule" id="PRU01360"/>
    </source>
</evidence>
<comment type="similarity">
    <text evidence="2 10 11">Belongs to the TonB-dependent receptor family.</text>
</comment>
<evidence type="ECO:0000256" key="12">
    <source>
        <dbReference type="SAM" id="SignalP"/>
    </source>
</evidence>
<evidence type="ECO:0000313" key="15">
    <source>
        <dbReference type="EMBL" id="MEB5476410.1"/>
    </source>
</evidence>
<dbReference type="RefSeq" id="WP_325774924.1">
    <property type="nucleotide sequence ID" value="NZ_VTDN01000003.1"/>
</dbReference>
<evidence type="ECO:0000256" key="11">
    <source>
        <dbReference type="RuleBase" id="RU003357"/>
    </source>
</evidence>
<dbReference type="InterPro" id="IPR037066">
    <property type="entry name" value="Plug_dom_sf"/>
</dbReference>
<evidence type="ECO:0000313" key="16">
    <source>
        <dbReference type="Proteomes" id="UP001339883"/>
    </source>
</evidence>
<dbReference type="NCBIfam" id="TIGR01783">
    <property type="entry name" value="TonB-siderophor"/>
    <property type="match status" value="1"/>
</dbReference>
<dbReference type="PANTHER" id="PTHR32552:SF74">
    <property type="entry name" value="HYDROXAMATE SIDEROPHORE RECEPTOR FHUE"/>
    <property type="match status" value="1"/>
</dbReference>
<evidence type="ECO:0000256" key="9">
    <source>
        <dbReference type="ARBA" id="ARBA00023237"/>
    </source>
</evidence>
<dbReference type="Proteomes" id="UP001339883">
    <property type="component" value="Unassembled WGS sequence"/>
</dbReference>
<organism evidence="15 16">
    <name type="scientific">Acinetobacter pollinis</name>
    <dbReference type="NCBI Taxonomy" id="2605270"/>
    <lineage>
        <taxon>Bacteria</taxon>
        <taxon>Pseudomonadati</taxon>
        <taxon>Pseudomonadota</taxon>
        <taxon>Gammaproteobacteria</taxon>
        <taxon>Moraxellales</taxon>
        <taxon>Moraxellaceae</taxon>
        <taxon>Acinetobacter</taxon>
    </lineage>
</organism>
<dbReference type="PANTHER" id="PTHR32552">
    <property type="entry name" value="FERRICHROME IRON RECEPTOR-RELATED"/>
    <property type="match status" value="1"/>
</dbReference>
<keyword evidence="8 15" id="KW-0675">Receptor</keyword>
<proteinExistence type="inferred from homology"/>
<evidence type="ECO:0000256" key="4">
    <source>
        <dbReference type="ARBA" id="ARBA00022452"/>
    </source>
</evidence>
<dbReference type="SUPFAM" id="SSF56935">
    <property type="entry name" value="Porins"/>
    <property type="match status" value="1"/>
</dbReference>
<dbReference type="Gene3D" id="2.170.130.10">
    <property type="entry name" value="TonB-dependent receptor, plug domain"/>
    <property type="match status" value="1"/>
</dbReference>
<evidence type="ECO:0000256" key="3">
    <source>
        <dbReference type="ARBA" id="ARBA00022448"/>
    </source>
</evidence>
<keyword evidence="9 10" id="KW-0998">Cell outer membrane</keyword>
<keyword evidence="6 11" id="KW-0798">TonB box</keyword>
<dbReference type="CDD" id="cd01347">
    <property type="entry name" value="ligand_gated_channel"/>
    <property type="match status" value="1"/>
</dbReference>
<evidence type="ECO:0000256" key="8">
    <source>
        <dbReference type="ARBA" id="ARBA00023170"/>
    </source>
</evidence>
<evidence type="ECO:0000256" key="7">
    <source>
        <dbReference type="ARBA" id="ARBA00023136"/>
    </source>
</evidence>
<dbReference type="InterPro" id="IPR039426">
    <property type="entry name" value="TonB-dep_rcpt-like"/>
</dbReference>
<feature type="domain" description="TonB-dependent receptor-like beta-barrel" evidence="13">
    <location>
        <begin position="279"/>
        <end position="700"/>
    </location>
</feature>
<evidence type="ECO:0000259" key="14">
    <source>
        <dbReference type="Pfam" id="PF07715"/>
    </source>
</evidence>
<feature type="chain" id="PRO_5046433830" evidence="12">
    <location>
        <begin position="29"/>
        <end position="728"/>
    </location>
</feature>